<dbReference type="InterPro" id="IPR014807">
    <property type="entry name" value="Coa1"/>
</dbReference>
<proteinExistence type="predicted"/>
<protein>
    <submittedName>
        <fullName evidence="1">Cytochrome c oxidase assembly factor 1</fullName>
    </submittedName>
</protein>
<dbReference type="GO" id="GO:0005743">
    <property type="term" value="C:mitochondrial inner membrane"/>
    <property type="evidence" value="ECO:0007669"/>
    <property type="project" value="TreeGrafter"/>
</dbReference>
<organism evidence="1 2">
    <name type="scientific">Tolypocladium paradoxum</name>
    <dbReference type="NCBI Taxonomy" id="94208"/>
    <lineage>
        <taxon>Eukaryota</taxon>
        <taxon>Fungi</taxon>
        <taxon>Dikarya</taxon>
        <taxon>Ascomycota</taxon>
        <taxon>Pezizomycotina</taxon>
        <taxon>Sordariomycetes</taxon>
        <taxon>Hypocreomycetidae</taxon>
        <taxon>Hypocreales</taxon>
        <taxon>Ophiocordycipitaceae</taxon>
        <taxon>Tolypocladium</taxon>
    </lineage>
</organism>
<accession>A0A2S4L6K2</accession>
<evidence type="ECO:0000313" key="2">
    <source>
        <dbReference type="Proteomes" id="UP000237481"/>
    </source>
</evidence>
<dbReference type="Proteomes" id="UP000237481">
    <property type="component" value="Unassembled WGS sequence"/>
</dbReference>
<dbReference type="AlphaFoldDB" id="A0A2S4L6K2"/>
<evidence type="ECO:0000313" key="1">
    <source>
        <dbReference type="EMBL" id="POR38073.1"/>
    </source>
</evidence>
<dbReference type="STRING" id="94208.A0A2S4L6K2"/>
<dbReference type="GO" id="GO:0033617">
    <property type="term" value="P:mitochondrial respiratory chain complex IV assembly"/>
    <property type="evidence" value="ECO:0007669"/>
    <property type="project" value="InterPro"/>
</dbReference>
<gene>
    <name evidence="1" type="ORF">TPAR_01712</name>
</gene>
<dbReference type="OrthoDB" id="2100652at2759"/>
<name>A0A2S4L6K2_9HYPO</name>
<dbReference type="EMBL" id="PKSG01000173">
    <property type="protein sequence ID" value="POR38073.1"/>
    <property type="molecule type" value="Genomic_DNA"/>
</dbReference>
<comment type="caution">
    <text evidence="1">The sequence shown here is derived from an EMBL/GenBank/DDBJ whole genome shotgun (WGS) entry which is preliminary data.</text>
</comment>
<reference evidence="1 2" key="1">
    <citation type="submission" date="2018-01" db="EMBL/GenBank/DDBJ databases">
        <title>Harnessing the power of phylogenomics to disentangle the directionality and signatures of interkingdom host jumping in the parasitic fungal genus Tolypocladium.</title>
        <authorList>
            <person name="Quandt C.A."/>
            <person name="Patterson W."/>
            <person name="Spatafora J.W."/>
        </authorList>
    </citation>
    <scope>NUCLEOTIDE SEQUENCE [LARGE SCALE GENOMIC DNA]</scope>
    <source>
        <strain evidence="1 2">NRBC 100945</strain>
    </source>
</reference>
<dbReference type="PANTHER" id="PTHR28523:SF1">
    <property type="entry name" value="CYTOCHROME C OXIDASE ASSEMBLY FACTOR 1"/>
    <property type="match status" value="1"/>
</dbReference>
<dbReference type="PANTHER" id="PTHR28523">
    <property type="entry name" value="CYTOCHROME C OXIDASE ASSEMBLY FACTOR 1"/>
    <property type="match status" value="1"/>
</dbReference>
<dbReference type="InterPro" id="IPR042432">
    <property type="entry name" value="Coa1_fungi"/>
</dbReference>
<feature type="non-terminal residue" evidence="1">
    <location>
        <position position="1"/>
    </location>
</feature>
<dbReference type="Pfam" id="PF08695">
    <property type="entry name" value="Coa1"/>
    <property type="match status" value="1"/>
</dbReference>
<keyword evidence="2" id="KW-1185">Reference proteome</keyword>
<sequence length="192" mass="20971">IASCQVRRPSSSSRDGWVTDRAPADVKQARFRWGRSLPVFLALVAVSSLAIFNYQKTSSPVVASALYALRTSPRARALLGDDVYFKHQIPWVRGTMNQMQGRVDICFAVRGTRASATMRFASRRPSSRALFETTEWSLVMDGTGEWVDLLEGGDPFRGVLGDDAGAVALPPAVEEGGAHATRGFRQQGVLNK</sequence>